<evidence type="ECO:0000256" key="1">
    <source>
        <dbReference type="ARBA" id="ARBA00004370"/>
    </source>
</evidence>
<proteinExistence type="predicted"/>
<dbReference type="InterPro" id="IPR036179">
    <property type="entry name" value="Ig-like_dom_sf"/>
</dbReference>
<dbReference type="EMBL" id="JAINUG010002454">
    <property type="protein sequence ID" value="KAJ8349173.1"/>
    <property type="molecule type" value="Genomic_DNA"/>
</dbReference>
<dbReference type="GO" id="GO:0009897">
    <property type="term" value="C:external side of plasma membrane"/>
    <property type="evidence" value="ECO:0007669"/>
    <property type="project" value="TreeGrafter"/>
</dbReference>
<dbReference type="GO" id="GO:0001817">
    <property type="term" value="P:regulation of cytokine production"/>
    <property type="evidence" value="ECO:0007669"/>
    <property type="project" value="TreeGrafter"/>
</dbReference>
<comment type="subcellular location">
    <subcellularLocation>
        <location evidence="1">Membrane</location>
    </subcellularLocation>
</comment>
<keyword evidence="3" id="KW-0393">Immunoglobulin domain</keyword>
<comment type="caution">
    <text evidence="4">The sequence shown here is derived from an EMBL/GenBank/DDBJ whole genome shotgun (WGS) entry which is preliminary data.</text>
</comment>
<protein>
    <submittedName>
        <fullName evidence="4">Uncharacterized protein</fullName>
    </submittedName>
</protein>
<reference evidence="4" key="1">
    <citation type="journal article" date="2023" name="Science">
        <title>Genome structures resolve the early diversification of teleost fishes.</title>
        <authorList>
            <person name="Parey E."/>
            <person name="Louis A."/>
            <person name="Montfort J."/>
            <person name="Bouchez O."/>
            <person name="Roques C."/>
            <person name="Iampietro C."/>
            <person name="Lluch J."/>
            <person name="Castinel A."/>
            <person name="Donnadieu C."/>
            <person name="Desvignes T."/>
            <person name="Floi Bucao C."/>
            <person name="Jouanno E."/>
            <person name="Wen M."/>
            <person name="Mejri S."/>
            <person name="Dirks R."/>
            <person name="Jansen H."/>
            <person name="Henkel C."/>
            <person name="Chen W.J."/>
            <person name="Zahm M."/>
            <person name="Cabau C."/>
            <person name="Klopp C."/>
            <person name="Thompson A.W."/>
            <person name="Robinson-Rechavi M."/>
            <person name="Braasch I."/>
            <person name="Lecointre G."/>
            <person name="Bobe J."/>
            <person name="Postlethwait J.H."/>
            <person name="Berthelot C."/>
            <person name="Roest Crollius H."/>
            <person name="Guiguen Y."/>
        </authorList>
    </citation>
    <scope>NUCLEOTIDE SEQUENCE</scope>
    <source>
        <strain evidence="4">NC1722</strain>
    </source>
</reference>
<evidence type="ECO:0000313" key="5">
    <source>
        <dbReference type="Proteomes" id="UP001221898"/>
    </source>
</evidence>
<organism evidence="4 5">
    <name type="scientific">Aldrovandia affinis</name>
    <dbReference type="NCBI Taxonomy" id="143900"/>
    <lineage>
        <taxon>Eukaryota</taxon>
        <taxon>Metazoa</taxon>
        <taxon>Chordata</taxon>
        <taxon>Craniata</taxon>
        <taxon>Vertebrata</taxon>
        <taxon>Euteleostomi</taxon>
        <taxon>Actinopterygii</taxon>
        <taxon>Neopterygii</taxon>
        <taxon>Teleostei</taxon>
        <taxon>Notacanthiformes</taxon>
        <taxon>Halosauridae</taxon>
        <taxon>Aldrovandia</taxon>
    </lineage>
</organism>
<dbReference type="SUPFAM" id="SSF48726">
    <property type="entry name" value="Immunoglobulin"/>
    <property type="match status" value="1"/>
</dbReference>
<dbReference type="InterPro" id="IPR013783">
    <property type="entry name" value="Ig-like_fold"/>
</dbReference>
<dbReference type="GO" id="GO:0005102">
    <property type="term" value="F:signaling receptor binding"/>
    <property type="evidence" value="ECO:0007669"/>
    <property type="project" value="TreeGrafter"/>
</dbReference>
<evidence type="ECO:0000256" key="3">
    <source>
        <dbReference type="ARBA" id="ARBA00023319"/>
    </source>
</evidence>
<dbReference type="GO" id="GO:0050852">
    <property type="term" value="P:T cell receptor signaling pathway"/>
    <property type="evidence" value="ECO:0007669"/>
    <property type="project" value="TreeGrafter"/>
</dbReference>
<dbReference type="Gene3D" id="2.60.40.10">
    <property type="entry name" value="Immunoglobulins"/>
    <property type="match status" value="1"/>
</dbReference>
<keyword evidence="2" id="KW-0472">Membrane</keyword>
<name>A0AAD7R2H3_9TELE</name>
<dbReference type="Proteomes" id="UP001221898">
    <property type="component" value="Unassembled WGS sequence"/>
</dbReference>
<dbReference type="AlphaFoldDB" id="A0AAD7R2H3"/>
<sequence length="139" mass="15374">MDVSPWRWAGTDSTPPRPFLLYKDRRIDINLHEPQYWGRVFLVGLGSGVGGLEGGNASLSLRNVTVADSGEYGCYVNSGRWYDTGSIFQVNKLGSIPVLCIQVWEDSRSPGFGDSERLAVVLSSDSEWLSCTVSLWRGQ</sequence>
<evidence type="ECO:0000256" key="2">
    <source>
        <dbReference type="ARBA" id="ARBA00023136"/>
    </source>
</evidence>
<evidence type="ECO:0000313" key="4">
    <source>
        <dbReference type="EMBL" id="KAJ8349173.1"/>
    </source>
</evidence>
<dbReference type="InterPro" id="IPR050504">
    <property type="entry name" value="IgSF_BTN/MOG"/>
</dbReference>
<gene>
    <name evidence="4" type="ORF">AAFF_G00184380</name>
</gene>
<accession>A0AAD7R2H3</accession>
<keyword evidence="5" id="KW-1185">Reference proteome</keyword>
<dbReference type="PANTHER" id="PTHR24100">
    <property type="entry name" value="BUTYROPHILIN"/>
    <property type="match status" value="1"/>
</dbReference>